<evidence type="ECO:0000313" key="3">
    <source>
        <dbReference type="EMBL" id="GAD28245.1"/>
    </source>
</evidence>
<dbReference type="EMBL" id="BASM01000053">
    <property type="protein sequence ID" value="GAD28245.1"/>
    <property type="molecule type" value="Genomic_DNA"/>
</dbReference>
<evidence type="ECO:0000256" key="1">
    <source>
        <dbReference type="SAM" id="MobiDB-lite"/>
    </source>
</evidence>
<dbReference type="PANTHER" id="PTHR47515">
    <property type="entry name" value="LOW CALCIUM RESPONSE LOCUS PROTEIN T"/>
    <property type="match status" value="1"/>
</dbReference>
<gene>
    <name evidence="3" type="ORF">NBRC3257_3244</name>
</gene>
<organism evidence="3 4">
    <name type="scientific">Gluconobacter thailandicus NBRC 3257</name>
    <dbReference type="NCBI Taxonomy" id="1381097"/>
    <lineage>
        <taxon>Bacteria</taxon>
        <taxon>Pseudomonadati</taxon>
        <taxon>Pseudomonadota</taxon>
        <taxon>Alphaproteobacteria</taxon>
        <taxon>Acetobacterales</taxon>
        <taxon>Acetobacteraceae</taxon>
        <taxon>Gluconobacter</taxon>
    </lineage>
</organism>
<dbReference type="SUPFAM" id="SSF53098">
    <property type="entry name" value="Ribonuclease H-like"/>
    <property type="match status" value="1"/>
</dbReference>
<name>A0ABQ0J1C1_GLUTH</name>
<dbReference type="Proteomes" id="UP000018209">
    <property type="component" value="Unassembled WGS sequence"/>
</dbReference>
<dbReference type="Pfam" id="PF13276">
    <property type="entry name" value="HTH_21"/>
    <property type="match status" value="1"/>
</dbReference>
<feature type="region of interest" description="Disordered" evidence="1">
    <location>
        <begin position="161"/>
        <end position="180"/>
    </location>
</feature>
<keyword evidence="4" id="KW-1185">Reference proteome</keyword>
<feature type="compositionally biased region" description="Basic residues" evidence="1">
    <location>
        <begin position="163"/>
        <end position="172"/>
    </location>
</feature>
<reference evidence="3 4" key="1">
    <citation type="submission" date="2013-08" db="EMBL/GenBank/DDBJ databases">
        <title>Gluconobacter thailandicus NBRC 3257 whole genome sequence.</title>
        <authorList>
            <person name="Matsutani M."/>
            <person name="Yakushi T."/>
            <person name="Matsushita K."/>
        </authorList>
    </citation>
    <scope>NUCLEOTIDE SEQUENCE [LARGE SCALE GENOMIC DNA]</scope>
    <source>
        <strain evidence="3 4">NBRC 3257</strain>
    </source>
</reference>
<accession>A0ABQ0J1C1</accession>
<dbReference type="PANTHER" id="PTHR47515:SF1">
    <property type="entry name" value="BLR2054 PROTEIN"/>
    <property type="match status" value="1"/>
</dbReference>
<comment type="caution">
    <text evidence="3">The sequence shown here is derived from an EMBL/GenBank/DDBJ whole genome shotgun (WGS) entry which is preliminary data.</text>
</comment>
<dbReference type="InterPro" id="IPR012337">
    <property type="entry name" value="RNaseH-like_sf"/>
</dbReference>
<protein>
    <submittedName>
        <fullName evidence="3">Transposase</fullName>
    </submittedName>
</protein>
<dbReference type="InterPro" id="IPR025948">
    <property type="entry name" value="HTH-like_dom"/>
</dbReference>
<sequence>MTLGLRREAVTWALAERDYSQRRACRLIGINPKTWRDASRRLAGEAARMRLRTLTAERRRFGYRRLQILLDREGVAMNHKKLFRLYREEGLSVRKCGGRKRATGTRSPMMLPDGPNQRWSLDFVSDVLNNGRRFRVLTVVDDYTRKCLALVADTSLSGEQLGRRTRRDRRASRLATDDRQ</sequence>
<evidence type="ECO:0000259" key="2">
    <source>
        <dbReference type="Pfam" id="PF13276"/>
    </source>
</evidence>
<dbReference type="InterPro" id="IPR036397">
    <property type="entry name" value="RNaseH_sf"/>
</dbReference>
<proteinExistence type="predicted"/>
<feature type="domain" description="HTH-like" evidence="2">
    <location>
        <begin position="55"/>
        <end position="94"/>
    </location>
</feature>
<dbReference type="Gene3D" id="3.30.420.10">
    <property type="entry name" value="Ribonuclease H-like superfamily/Ribonuclease H"/>
    <property type="match status" value="1"/>
</dbReference>
<evidence type="ECO:0000313" key="4">
    <source>
        <dbReference type="Proteomes" id="UP000018209"/>
    </source>
</evidence>